<protein>
    <recommendedName>
        <fullName evidence="2">DUF7708 domain-containing protein</fullName>
    </recommendedName>
</protein>
<sequence>MVETALAKEIKREDAFAELLNVATYSSSSSNSSITLKVRCQELEVALSKFRTLFDEKLPDAGSMKVVSLLTLGESVLQVKTRYEANTKRGLQVKMRFHSVCQSLNNHSNILKMLPHGEKYTSLICGSLETIVKASVNHEEVGEHFATARNDIDTAVAEAQRELKSSPDPFLLDLGIQMCCKILEFVTFFFSWYTKKGSRRLLASFNENLSKDYKPYLEDTQKILDFMRWGYQLCVGKAQMAKVEQYHAEVKSFQQQQSWSRNEEQWTFLNQVHETHNLLMHEKMHQILANIPQLMNMPNQQSGKGIRQILSREAEKFVADRNEYQGANNTMSLKLNVIDSPERVGASSISSVLRTKRAVDEASRVLDPFFDYGHMRSEALNLDCFIEADVVQTLQTWNSQTKSSILGIFGPATISQDCSTMLMTIKYVEAARAAGVPCVSYFCERSAKPPPAGRAPQTIGAVALLYALIKQLVLHLPLGMLEPAAITKDRFDELDGTLKAWPSALTIFRDLLKLAEPFLLLIVIYGIEMLDYEATQGRLVALIEELRAAMVVEEGAHSQKRLLKVLFATSGFSEVLKTSLKTDEICDMNRGSAAHSPGQSRKGRQSMGGVVFD</sequence>
<dbReference type="PANTHER" id="PTHR40619">
    <property type="entry name" value="FUNGAL STAND N-TERMINAL GOODBYE DOMAIN-CONTAINING PROTEIN"/>
    <property type="match status" value="1"/>
</dbReference>
<proteinExistence type="predicted"/>
<dbReference type="OrthoDB" id="4840035at2759"/>
<reference evidence="3" key="1">
    <citation type="journal article" date="2020" name="Stud. Mycol.">
        <title>101 Dothideomycetes genomes: a test case for predicting lifestyles and emergence of pathogens.</title>
        <authorList>
            <person name="Haridas S."/>
            <person name="Albert R."/>
            <person name="Binder M."/>
            <person name="Bloem J."/>
            <person name="Labutti K."/>
            <person name="Salamov A."/>
            <person name="Andreopoulos B."/>
            <person name="Baker S."/>
            <person name="Barry K."/>
            <person name="Bills G."/>
            <person name="Bluhm B."/>
            <person name="Cannon C."/>
            <person name="Castanera R."/>
            <person name="Culley D."/>
            <person name="Daum C."/>
            <person name="Ezra D."/>
            <person name="Gonzalez J."/>
            <person name="Henrissat B."/>
            <person name="Kuo A."/>
            <person name="Liang C."/>
            <person name="Lipzen A."/>
            <person name="Lutzoni F."/>
            <person name="Magnuson J."/>
            <person name="Mondo S."/>
            <person name="Nolan M."/>
            <person name="Ohm R."/>
            <person name="Pangilinan J."/>
            <person name="Park H.-J."/>
            <person name="Ramirez L."/>
            <person name="Alfaro M."/>
            <person name="Sun H."/>
            <person name="Tritt A."/>
            <person name="Yoshinaga Y."/>
            <person name="Zwiers L.-H."/>
            <person name="Turgeon B."/>
            <person name="Goodwin S."/>
            <person name="Spatafora J."/>
            <person name="Crous P."/>
            <person name="Grigoriev I."/>
        </authorList>
    </citation>
    <scope>NUCLEOTIDE SEQUENCE</scope>
    <source>
        <strain evidence="3">CBS 113818</strain>
    </source>
</reference>
<dbReference type="PANTHER" id="PTHR40619:SF3">
    <property type="entry name" value="FUNGAL STAND N-TERMINAL GOODBYE DOMAIN-CONTAINING PROTEIN"/>
    <property type="match status" value="1"/>
</dbReference>
<dbReference type="AlphaFoldDB" id="A0A6A7A1N2"/>
<dbReference type="Proteomes" id="UP000799424">
    <property type="component" value="Unassembled WGS sequence"/>
</dbReference>
<organism evidence="3 4">
    <name type="scientific">Ophiobolus disseminans</name>
    <dbReference type="NCBI Taxonomy" id="1469910"/>
    <lineage>
        <taxon>Eukaryota</taxon>
        <taxon>Fungi</taxon>
        <taxon>Dikarya</taxon>
        <taxon>Ascomycota</taxon>
        <taxon>Pezizomycotina</taxon>
        <taxon>Dothideomycetes</taxon>
        <taxon>Pleosporomycetidae</taxon>
        <taxon>Pleosporales</taxon>
        <taxon>Pleosporineae</taxon>
        <taxon>Phaeosphaeriaceae</taxon>
        <taxon>Ophiobolus</taxon>
    </lineage>
</organism>
<evidence type="ECO:0000256" key="1">
    <source>
        <dbReference type="SAM" id="MobiDB-lite"/>
    </source>
</evidence>
<accession>A0A6A7A1N2</accession>
<dbReference type="EMBL" id="MU006224">
    <property type="protein sequence ID" value="KAF2827232.1"/>
    <property type="molecule type" value="Genomic_DNA"/>
</dbReference>
<dbReference type="Pfam" id="PF24809">
    <property type="entry name" value="DUF7708"/>
    <property type="match status" value="1"/>
</dbReference>
<gene>
    <name evidence="3" type="ORF">CC86DRAFT_466043</name>
</gene>
<keyword evidence="4" id="KW-1185">Reference proteome</keyword>
<feature type="region of interest" description="Disordered" evidence="1">
    <location>
        <begin position="591"/>
        <end position="613"/>
    </location>
</feature>
<name>A0A6A7A1N2_9PLEO</name>
<dbReference type="InterPro" id="IPR056125">
    <property type="entry name" value="DUF7708"/>
</dbReference>
<feature type="domain" description="DUF7708" evidence="2">
    <location>
        <begin position="98"/>
        <end position="222"/>
    </location>
</feature>
<evidence type="ECO:0000313" key="4">
    <source>
        <dbReference type="Proteomes" id="UP000799424"/>
    </source>
</evidence>
<evidence type="ECO:0000313" key="3">
    <source>
        <dbReference type="EMBL" id="KAF2827232.1"/>
    </source>
</evidence>
<evidence type="ECO:0000259" key="2">
    <source>
        <dbReference type="Pfam" id="PF24809"/>
    </source>
</evidence>